<gene>
    <name evidence="1" type="ORF">GCM10023332_01620</name>
</gene>
<accession>A0ABP9DU06</accession>
<evidence type="ECO:0000313" key="2">
    <source>
        <dbReference type="Proteomes" id="UP001501323"/>
    </source>
</evidence>
<proteinExistence type="predicted"/>
<protein>
    <submittedName>
        <fullName evidence="1">Glycosyltransferase family 4 protein</fullName>
    </submittedName>
</protein>
<dbReference type="SUPFAM" id="SSF53756">
    <property type="entry name" value="UDP-Glycosyltransferase/glycogen phosphorylase"/>
    <property type="match status" value="1"/>
</dbReference>
<keyword evidence="2" id="KW-1185">Reference proteome</keyword>
<dbReference type="Proteomes" id="UP001501323">
    <property type="component" value="Unassembled WGS sequence"/>
</dbReference>
<comment type="caution">
    <text evidence="1">The sequence shown here is derived from an EMBL/GenBank/DDBJ whole genome shotgun (WGS) entry which is preliminary data.</text>
</comment>
<evidence type="ECO:0000313" key="1">
    <source>
        <dbReference type="EMBL" id="GAA4854068.1"/>
    </source>
</evidence>
<sequence>MTGNPNPPVEAGHVTSTRILMLCDWLPPDFGAVGQYATGFAQRLAQEGAHVVLVGFSSTASSRTLEPMGAGRLHTIRIRQRTMDRASLLRRALWTLSANLALLWGARRELLHCDEIRFTGSPAYLLHFVMPVASVLGVRTRYRITDFHPECLIAARRRKSWWLRLLGGVTNAWRRRVDVIEVLGDDQRRRLLDCGVAPERMELLRDDAPVAIDPLATPAPTPPALAGHKTLLYSGNWGEAHDHETFIEGYRLFTQARPGEVGLWLNATGKRVPAIVSALERLGLPFAHTPTVPLAQLAGVLCAADIHLITLDDRFVGYVMPSKVYGCIASGRPVLFVGSADSDVHALCRDRLRPECYRRVSTGDSAGLASALADLLQCGRPGARIGNIPATEIEQ</sequence>
<dbReference type="RefSeq" id="WP_345293601.1">
    <property type="nucleotide sequence ID" value="NZ_BAABJY010000001.1"/>
</dbReference>
<dbReference type="EMBL" id="BAABJY010000001">
    <property type="protein sequence ID" value="GAA4854068.1"/>
    <property type="molecule type" value="Genomic_DNA"/>
</dbReference>
<name>A0ABP9DU06_9GAMM</name>
<reference evidence="2" key="1">
    <citation type="journal article" date="2019" name="Int. J. Syst. Evol. Microbiol.">
        <title>The Global Catalogue of Microorganisms (GCM) 10K type strain sequencing project: providing services to taxonomists for standard genome sequencing and annotation.</title>
        <authorList>
            <consortium name="The Broad Institute Genomics Platform"/>
            <consortium name="The Broad Institute Genome Sequencing Center for Infectious Disease"/>
            <person name="Wu L."/>
            <person name="Ma J."/>
        </authorList>
    </citation>
    <scope>NUCLEOTIDE SEQUENCE [LARGE SCALE GENOMIC DNA]</scope>
    <source>
        <strain evidence="2">JCM 18392</strain>
    </source>
</reference>
<organism evidence="1 2">
    <name type="scientific">Luteimonas vadosa</name>
    <dbReference type="NCBI Taxonomy" id="1165507"/>
    <lineage>
        <taxon>Bacteria</taxon>
        <taxon>Pseudomonadati</taxon>
        <taxon>Pseudomonadota</taxon>
        <taxon>Gammaproteobacteria</taxon>
        <taxon>Lysobacterales</taxon>
        <taxon>Lysobacteraceae</taxon>
        <taxon>Luteimonas</taxon>
    </lineage>
</organism>
<dbReference type="Gene3D" id="3.40.50.2000">
    <property type="entry name" value="Glycogen Phosphorylase B"/>
    <property type="match status" value="2"/>
</dbReference>